<keyword evidence="3" id="KW-1185">Reference proteome</keyword>
<reference evidence="2 3" key="1">
    <citation type="submission" date="2024-01" db="EMBL/GenBank/DDBJ databases">
        <title>The diversity of rhizobia nodulating Mimosa spp. in eleven states of Brazil covering several biomes is determined by host plant, location, and edaphic factors.</title>
        <authorList>
            <person name="Rouws L."/>
            <person name="Barauna A."/>
            <person name="Beukes C."/>
            <person name="De Faria S.M."/>
            <person name="Gross E."/>
            <person name="Dos Reis Junior F.B."/>
            <person name="Simon M."/>
            <person name="Maluk M."/>
            <person name="Odee D.W."/>
            <person name="Kenicer G."/>
            <person name="Young J.P.W."/>
            <person name="Reis V.M."/>
            <person name="Zilli J."/>
            <person name="James E.K."/>
        </authorList>
    </citation>
    <scope>NUCLEOTIDE SEQUENCE [LARGE SCALE GENOMIC DNA]</scope>
    <source>
        <strain evidence="2 3">JPY530</strain>
    </source>
</reference>
<comment type="caution">
    <text evidence="2">The sequence shown here is derived from an EMBL/GenBank/DDBJ whole genome shotgun (WGS) entry which is preliminary data.</text>
</comment>
<protein>
    <submittedName>
        <fullName evidence="2">Uncharacterized protein</fullName>
    </submittedName>
</protein>
<evidence type="ECO:0000313" key="2">
    <source>
        <dbReference type="EMBL" id="MEM5339648.1"/>
    </source>
</evidence>
<feature type="compositionally biased region" description="Basic and acidic residues" evidence="1">
    <location>
        <begin position="9"/>
        <end position="26"/>
    </location>
</feature>
<proteinExistence type="predicted"/>
<dbReference type="Proteomes" id="UP001481677">
    <property type="component" value="Unassembled WGS sequence"/>
</dbReference>
<sequence length="56" mass="6459">MNRLSIGKSVRDDARADAEDAEEKTQDSGSHARLRDYAAAQYDWMDHHSTFETSEW</sequence>
<feature type="region of interest" description="Disordered" evidence="1">
    <location>
        <begin position="1"/>
        <end position="33"/>
    </location>
</feature>
<dbReference type="EMBL" id="JAZHGA010000004">
    <property type="protein sequence ID" value="MEM5339648.1"/>
    <property type="molecule type" value="Genomic_DNA"/>
</dbReference>
<evidence type="ECO:0000313" key="3">
    <source>
        <dbReference type="Proteomes" id="UP001481677"/>
    </source>
</evidence>
<accession>A0ABU9QYB8</accession>
<organism evidence="2 3">
    <name type="scientific">Paraburkholderia azotifigens</name>
    <dbReference type="NCBI Taxonomy" id="2057004"/>
    <lineage>
        <taxon>Bacteria</taxon>
        <taxon>Pseudomonadati</taxon>
        <taxon>Pseudomonadota</taxon>
        <taxon>Betaproteobacteria</taxon>
        <taxon>Burkholderiales</taxon>
        <taxon>Burkholderiaceae</taxon>
        <taxon>Paraburkholderia</taxon>
    </lineage>
</organism>
<dbReference type="RefSeq" id="WP_158647076.1">
    <property type="nucleotide sequence ID" value="NZ_JAZHFZ010000004.1"/>
</dbReference>
<evidence type="ECO:0000256" key="1">
    <source>
        <dbReference type="SAM" id="MobiDB-lite"/>
    </source>
</evidence>
<gene>
    <name evidence="2" type="ORF">V4C56_08375</name>
</gene>
<name>A0ABU9QYB8_9BURK</name>